<sequence>MYASLRINFNMWTNEGGVYGYKKLIRLPRKIKKALKKSIFRDVITNDRTYIKECPKPKKLPAFSYKQLD</sequence>
<reference evidence="1 2" key="1">
    <citation type="submission" date="2020-05" db="EMBL/GenBank/DDBJ databases">
        <title>FDA dAtabase for Regulatory Grade micrObial Sequences (FDA-ARGOS): Supporting development and validation of Infectious Disease Dx tests.</title>
        <authorList>
            <person name="Bojja K."/>
            <person name="Kessler A."/>
            <person name="Tallon L."/>
            <person name="Sadzewicz L."/>
            <person name="Zhao X."/>
            <person name="Vavikolanu K."/>
            <person name="Mehta A."/>
            <person name="Aluvathingal J."/>
            <person name="Nadendla S."/>
            <person name="Myers T."/>
            <person name="Yan Y."/>
            <person name="Sichtig H."/>
        </authorList>
    </citation>
    <scope>NUCLEOTIDE SEQUENCE [LARGE SCALE GENOMIC DNA]</scope>
    <source>
        <strain evidence="1 2">FDAARGOS_763</strain>
    </source>
</reference>
<proteinExistence type="predicted"/>
<protein>
    <submittedName>
        <fullName evidence="1">Uncharacterized protein</fullName>
    </submittedName>
</protein>
<dbReference type="Proteomes" id="UP000501467">
    <property type="component" value="Chromosome"/>
</dbReference>
<dbReference type="EMBL" id="CP054003">
    <property type="protein sequence ID" value="QKH87313.1"/>
    <property type="molecule type" value="Genomic_DNA"/>
</dbReference>
<name>A0AAP9NH78_BACFG</name>
<accession>A0AAP9NH78</accession>
<evidence type="ECO:0000313" key="1">
    <source>
        <dbReference type="EMBL" id="QKH87313.1"/>
    </source>
</evidence>
<dbReference type="AlphaFoldDB" id="A0AAP9NH78"/>
<organism evidence="1 2">
    <name type="scientific">Bacteroides fragilis</name>
    <dbReference type="NCBI Taxonomy" id="817"/>
    <lineage>
        <taxon>Bacteria</taxon>
        <taxon>Pseudomonadati</taxon>
        <taxon>Bacteroidota</taxon>
        <taxon>Bacteroidia</taxon>
        <taxon>Bacteroidales</taxon>
        <taxon>Bacteroidaceae</taxon>
        <taxon>Bacteroides</taxon>
    </lineage>
</organism>
<evidence type="ECO:0000313" key="2">
    <source>
        <dbReference type="Proteomes" id="UP000501467"/>
    </source>
</evidence>
<gene>
    <name evidence="1" type="ORF">FOC69_13155</name>
</gene>